<protein>
    <submittedName>
        <fullName evidence="4">NHL repeat-containing protein</fullName>
    </submittedName>
</protein>
<dbReference type="CDD" id="cd14956">
    <property type="entry name" value="NHL_like_3"/>
    <property type="match status" value="1"/>
</dbReference>
<proteinExistence type="predicted"/>
<reference evidence="4" key="1">
    <citation type="submission" date="2022-06" db="EMBL/GenBank/DDBJ databases">
        <title>Aeoliella straminimaris, a novel planctomycete from sediments.</title>
        <authorList>
            <person name="Vitorino I.R."/>
            <person name="Lage O.M."/>
        </authorList>
    </citation>
    <scope>NUCLEOTIDE SEQUENCE</scope>
    <source>
        <strain evidence="4">ICT_H6.2</strain>
    </source>
</reference>
<dbReference type="PANTHER" id="PTHR24104">
    <property type="entry name" value="E3 UBIQUITIN-PROTEIN LIGASE NHLRC1-RELATED"/>
    <property type="match status" value="1"/>
</dbReference>
<feature type="compositionally biased region" description="Low complexity" evidence="3">
    <location>
        <begin position="7"/>
        <end position="20"/>
    </location>
</feature>
<feature type="region of interest" description="Disordered" evidence="3">
    <location>
        <begin position="1"/>
        <end position="32"/>
    </location>
</feature>
<keyword evidence="5" id="KW-1185">Reference proteome</keyword>
<dbReference type="InterPro" id="IPR050952">
    <property type="entry name" value="TRIM-NHL_E3_ligases"/>
</dbReference>
<feature type="repeat" description="NHL" evidence="2">
    <location>
        <begin position="213"/>
        <end position="252"/>
    </location>
</feature>
<comment type="caution">
    <text evidence="4">The sequence shown here is derived from an EMBL/GenBank/DDBJ whole genome shotgun (WGS) entry which is preliminary data.</text>
</comment>
<evidence type="ECO:0000313" key="4">
    <source>
        <dbReference type="EMBL" id="MCO6043743.1"/>
    </source>
</evidence>
<accession>A0A9X2F8Q9</accession>
<dbReference type="Proteomes" id="UP001155241">
    <property type="component" value="Unassembled WGS sequence"/>
</dbReference>
<dbReference type="GO" id="GO:0008270">
    <property type="term" value="F:zinc ion binding"/>
    <property type="evidence" value="ECO:0007669"/>
    <property type="project" value="UniProtKB-KW"/>
</dbReference>
<dbReference type="InterPro" id="IPR001258">
    <property type="entry name" value="NHL_repeat"/>
</dbReference>
<sequence length="298" mass="33512">MAAASLSPFAGCFSSASGSSRPEKVWGERGISPGKLQKPRAMCIDPDDLLYLVDITARIQVFDRDGKFLRGWRTPQSKNGRPTGMSFINGKLYVADTHYFRVLVYTPEGKLLEDESFGEEGSGPGQLGWTTDIVRDSAGNLFVSEYGQHDRIQKFAPDGSFVLQWGTHGNEAGHFLRPQNLWVDTQDRVWVCDAGNHRLQVFDGQGQQLFEWGEEGIEPGQLSYPYCMWIDAQDHVLVCEYGNSRVQKFSQQGKSLATWGAQGREPGQLHNPWSIVQDSRGKTFVLDSYNHRVQRFTI</sequence>
<keyword evidence="1" id="KW-0677">Repeat</keyword>
<evidence type="ECO:0000313" key="5">
    <source>
        <dbReference type="Proteomes" id="UP001155241"/>
    </source>
</evidence>
<dbReference type="InterPro" id="IPR011042">
    <property type="entry name" value="6-blade_b-propeller_TolB-like"/>
</dbReference>
<dbReference type="EMBL" id="JAMXLR010000026">
    <property type="protein sequence ID" value="MCO6043743.1"/>
    <property type="molecule type" value="Genomic_DNA"/>
</dbReference>
<evidence type="ECO:0000256" key="2">
    <source>
        <dbReference type="PROSITE-ProRule" id="PRU00504"/>
    </source>
</evidence>
<dbReference type="Pfam" id="PF01436">
    <property type="entry name" value="NHL"/>
    <property type="match status" value="2"/>
</dbReference>
<dbReference type="PANTHER" id="PTHR24104:SF25">
    <property type="entry name" value="PROTEIN LIN-41"/>
    <property type="match status" value="1"/>
</dbReference>
<gene>
    <name evidence="4" type="ORF">NG895_07470</name>
</gene>
<evidence type="ECO:0000256" key="3">
    <source>
        <dbReference type="SAM" id="MobiDB-lite"/>
    </source>
</evidence>
<feature type="repeat" description="NHL" evidence="2">
    <location>
        <begin position="166"/>
        <end position="205"/>
    </location>
</feature>
<dbReference type="Gene3D" id="2.120.10.30">
    <property type="entry name" value="TolB, C-terminal domain"/>
    <property type="match status" value="3"/>
</dbReference>
<dbReference type="PROSITE" id="PS51125">
    <property type="entry name" value="NHL"/>
    <property type="match status" value="2"/>
</dbReference>
<name>A0A9X2F8Q9_9BACT</name>
<dbReference type="AlphaFoldDB" id="A0A9X2F8Q9"/>
<dbReference type="SUPFAM" id="SSF63829">
    <property type="entry name" value="Calcium-dependent phosphotriesterase"/>
    <property type="match status" value="1"/>
</dbReference>
<dbReference type="RefSeq" id="WP_252851848.1">
    <property type="nucleotide sequence ID" value="NZ_JAMXLR010000026.1"/>
</dbReference>
<organism evidence="4 5">
    <name type="scientific">Aeoliella straminimaris</name>
    <dbReference type="NCBI Taxonomy" id="2954799"/>
    <lineage>
        <taxon>Bacteria</taxon>
        <taxon>Pseudomonadati</taxon>
        <taxon>Planctomycetota</taxon>
        <taxon>Planctomycetia</taxon>
        <taxon>Pirellulales</taxon>
        <taxon>Lacipirellulaceae</taxon>
        <taxon>Aeoliella</taxon>
    </lineage>
</organism>
<evidence type="ECO:0000256" key="1">
    <source>
        <dbReference type="ARBA" id="ARBA00022737"/>
    </source>
</evidence>